<organism evidence="2 3">
    <name type="scientific">Thiorhodococcus mannitoliphagus</name>
    <dbReference type="NCBI Taxonomy" id="329406"/>
    <lineage>
        <taxon>Bacteria</taxon>
        <taxon>Pseudomonadati</taxon>
        <taxon>Pseudomonadota</taxon>
        <taxon>Gammaproteobacteria</taxon>
        <taxon>Chromatiales</taxon>
        <taxon>Chromatiaceae</taxon>
        <taxon>Thiorhodococcus</taxon>
    </lineage>
</organism>
<protein>
    <submittedName>
        <fullName evidence="2">LbtU family siderophore porin</fullName>
    </submittedName>
</protein>
<proteinExistence type="predicted"/>
<evidence type="ECO:0000313" key="2">
    <source>
        <dbReference type="EMBL" id="NEX19431.1"/>
    </source>
</evidence>
<reference evidence="2 3" key="2">
    <citation type="submission" date="2020-02" db="EMBL/GenBank/DDBJ databases">
        <title>Genome sequences of Thiorhodococcus mannitoliphagus and Thiorhodococcus minor, purple sulfur photosynthetic bacteria in the gammaproteobacterial family, Chromatiaceae.</title>
        <authorList>
            <person name="Aviles F.A."/>
            <person name="Meyer T.E."/>
            <person name="Kyndt J.A."/>
        </authorList>
    </citation>
    <scope>NUCLEOTIDE SEQUENCE [LARGE SCALE GENOMIC DNA]</scope>
    <source>
        <strain evidence="2 3">DSM 18266</strain>
    </source>
</reference>
<dbReference type="NCBIfam" id="NF033652">
    <property type="entry name" value="LbtU_sider_porin"/>
    <property type="match status" value="1"/>
</dbReference>
<comment type="caution">
    <text evidence="2">The sequence shown here is derived from an EMBL/GenBank/DDBJ whole genome shotgun (WGS) entry which is preliminary data.</text>
</comment>
<dbReference type="EMBL" id="JAAIJR010000009">
    <property type="protein sequence ID" value="NEX19431.1"/>
    <property type="molecule type" value="Genomic_DNA"/>
</dbReference>
<name>A0A6P1DR67_9GAMM</name>
<dbReference type="SUPFAM" id="SSF56935">
    <property type="entry name" value="Porins"/>
    <property type="match status" value="1"/>
</dbReference>
<evidence type="ECO:0000256" key="1">
    <source>
        <dbReference type="SAM" id="SignalP"/>
    </source>
</evidence>
<evidence type="ECO:0000313" key="3">
    <source>
        <dbReference type="Proteomes" id="UP000471640"/>
    </source>
</evidence>
<feature type="chain" id="PRO_5026736561" evidence="1">
    <location>
        <begin position="23"/>
        <end position="421"/>
    </location>
</feature>
<dbReference type="AlphaFoldDB" id="A0A6P1DR67"/>
<gene>
    <name evidence="2" type="ORF">G3480_03725</name>
</gene>
<dbReference type="InterPro" id="IPR023614">
    <property type="entry name" value="Porin_dom_sf"/>
</dbReference>
<dbReference type="Proteomes" id="UP000471640">
    <property type="component" value="Unassembled WGS sequence"/>
</dbReference>
<dbReference type="Gene3D" id="2.40.160.10">
    <property type="entry name" value="Porin"/>
    <property type="match status" value="1"/>
</dbReference>
<keyword evidence="3" id="KW-1185">Reference proteome</keyword>
<sequence length="421" mass="45707">MRMAMLPAAIAVLSVSPPTVNAAEDLESRINRPEKRTLEPRAMATRQAATIADQQAALEGSPERMQWLEQDIEEKRAESAARPAKSWLDRIEIAGLIEVEAQDASSYEGDRESDITLATAELGIAAQINAWVNVGISFLYEQDETDLEIDVASITLSNPEVTPIFVTAGQLYVPFGSYETNLVSAPLTLDIGETRQTTLEVGFVADSFSASAYLFNGDRKINGENQIGTWGATLGYAYEESDLLVTLGAGYISDLGDSDSLQEITNEDRVETLDTAIAAGLDVTGYSVAPSTRTGGWTINAAAEFGRFNLIGEYLSATDDFAPQSLAFEEAGAKPSAWNIEADVEFDLMGRESVAAIAYQGTREALALELPQERWLIGWSVEVYRQTSLSLEWAYDRDYDRAEGGTGETASTLTAQLAVEF</sequence>
<accession>A0A6P1DR67</accession>
<reference evidence="3" key="1">
    <citation type="journal article" date="2020" name="Microbiol. Resour. Announc.">
        <title>Draft Genome Sequences of Thiorhodococcus mannitoliphagus and Thiorhodococcus minor, Purple Sulfur Photosynthetic Bacteria in the Gammaproteobacterial Family Chromatiaceae.</title>
        <authorList>
            <person name="Aviles F.A."/>
            <person name="Meyer T.E."/>
            <person name="Kyndt J.A."/>
        </authorList>
    </citation>
    <scope>NUCLEOTIDE SEQUENCE [LARGE SCALE GENOMIC DNA]</scope>
    <source>
        <strain evidence="3">DSM 18266</strain>
    </source>
</reference>
<feature type="signal peptide" evidence="1">
    <location>
        <begin position="1"/>
        <end position="22"/>
    </location>
</feature>
<keyword evidence="1" id="KW-0732">Signal</keyword>